<sequence length="374" mass="43153">MDLSQKLIELLYKTISDISLWKTVLKEITQLTGASKGIIMLRDKATAELYITQSIYLELDSPLLYGFSAEKTFEYIDHYYQSDPWTAIENVHHPVRPYALSSYYEVSKLKQSAFWPWLDSQQISDTVVFELFESSKYWVSINLYFDADDSQVKTACINFLNQYQKILRQYWELGHTFRLSKSSPDGFYYFLEQQNSAAFLVDRHTKVRALNDKARQLVTDGDGLKIKDELLFIKDKLGRAQLRRRICDISNAQYQIDNPPEENFDIDGLSFSCTLLGKGEDLIGLDTALRLLTVESAQVRPTTKPIWETPGLTSRERQLVEVLADGGRVVDFMNQYGIAKSTAHAHWGNVKHKLDIQDRSEIYASHKLFLENNL</sequence>
<name>A0A4U1BU09_9GAMM</name>
<dbReference type="Proteomes" id="UP000305675">
    <property type="component" value="Unassembled WGS sequence"/>
</dbReference>
<protein>
    <recommendedName>
        <fullName evidence="1">HTH luxR-type domain-containing protein</fullName>
    </recommendedName>
</protein>
<dbReference type="EMBL" id="SWCJ01000004">
    <property type="protein sequence ID" value="TKB56133.1"/>
    <property type="molecule type" value="Genomic_DNA"/>
</dbReference>
<evidence type="ECO:0000259" key="1">
    <source>
        <dbReference type="Pfam" id="PF00196"/>
    </source>
</evidence>
<comment type="caution">
    <text evidence="2">The sequence shown here is derived from an EMBL/GenBank/DDBJ whole genome shotgun (WGS) entry which is preliminary data.</text>
</comment>
<dbReference type="InterPro" id="IPR036388">
    <property type="entry name" value="WH-like_DNA-bd_sf"/>
</dbReference>
<keyword evidence="3" id="KW-1185">Reference proteome</keyword>
<dbReference type="SUPFAM" id="SSF46894">
    <property type="entry name" value="C-terminal effector domain of the bipartite response regulators"/>
    <property type="match status" value="1"/>
</dbReference>
<accession>A0A4U1BU09</accession>
<proteinExistence type="predicted"/>
<feature type="domain" description="HTH luxR-type" evidence="1">
    <location>
        <begin position="312"/>
        <end position="363"/>
    </location>
</feature>
<dbReference type="OrthoDB" id="5914792at2"/>
<dbReference type="AlphaFoldDB" id="A0A4U1BU09"/>
<dbReference type="RefSeq" id="WP_136862862.1">
    <property type="nucleotide sequence ID" value="NZ_SWCJ01000004.1"/>
</dbReference>
<gene>
    <name evidence="2" type="ORF">FCL42_07920</name>
</gene>
<dbReference type="InterPro" id="IPR016032">
    <property type="entry name" value="Sig_transdc_resp-reg_C-effctor"/>
</dbReference>
<dbReference type="GO" id="GO:0006355">
    <property type="term" value="P:regulation of DNA-templated transcription"/>
    <property type="evidence" value="ECO:0007669"/>
    <property type="project" value="InterPro"/>
</dbReference>
<organism evidence="2 3">
    <name type="scientific">Ferrimonas aestuarii</name>
    <dbReference type="NCBI Taxonomy" id="2569539"/>
    <lineage>
        <taxon>Bacteria</taxon>
        <taxon>Pseudomonadati</taxon>
        <taxon>Pseudomonadota</taxon>
        <taxon>Gammaproteobacteria</taxon>
        <taxon>Alteromonadales</taxon>
        <taxon>Ferrimonadaceae</taxon>
        <taxon>Ferrimonas</taxon>
    </lineage>
</organism>
<dbReference type="Pfam" id="PF00196">
    <property type="entry name" value="GerE"/>
    <property type="match status" value="1"/>
</dbReference>
<evidence type="ECO:0000313" key="3">
    <source>
        <dbReference type="Proteomes" id="UP000305675"/>
    </source>
</evidence>
<dbReference type="GO" id="GO:0003677">
    <property type="term" value="F:DNA binding"/>
    <property type="evidence" value="ECO:0007669"/>
    <property type="project" value="InterPro"/>
</dbReference>
<evidence type="ECO:0000313" key="2">
    <source>
        <dbReference type="EMBL" id="TKB56133.1"/>
    </source>
</evidence>
<reference evidence="2 3" key="1">
    <citation type="submission" date="2019-04" db="EMBL/GenBank/DDBJ databases">
        <authorList>
            <person name="Hwang J.C."/>
        </authorList>
    </citation>
    <scope>NUCLEOTIDE SEQUENCE [LARGE SCALE GENOMIC DNA]</scope>
    <source>
        <strain evidence="2 3">IMCC35002</strain>
    </source>
</reference>
<dbReference type="Gene3D" id="1.10.10.10">
    <property type="entry name" value="Winged helix-like DNA-binding domain superfamily/Winged helix DNA-binding domain"/>
    <property type="match status" value="1"/>
</dbReference>
<dbReference type="InterPro" id="IPR000792">
    <property type="entry name" value="Tscrpt_reg_LuxR_C"/>
</dbReference>